<name>S7RXR0_GLOTA</name>
<comment type="similarity">
    <text evidence="1">Belongs to the glycosyltransferase 8 family.</text>
</comment>
<proteinExistence type="inferred from homology"/>
<protein>
    <submittedName>
        <fullName evidence="5">Nucleotide-diphospho-sugar transferase</fullName>
    </submittedName>
</protein>
<dbReference type="Pfam" id="PF01501">
    <property type="entry name" value="Glyco_transf_8"/>
    <property type="match status" value="1"/>
</dbReference>
<gene>
    <name evidence="5" type="ORF">GLOTRDRAFT_103689</name>
</gene>
<dbReference type="GeneID" id="19298598"/>
<dbReference type="AlphaFoldDB" id="S7RXR0"/>
<dbReference type="KEGG" id="gtr:GLOTRDRAFT_103689"/>
<accession>S7RXR0</accession>
<dbReference type="InterPro" id="IPR002495">
    <property type="entry name" value="Glyco_trans_8"/>
</dbReference>
<evidence type="ECO:0000256" key="4">
    <source>
        <dbReference type="ARBA" id="ARBA00022723"/>
    </source>
</evidence>
<dbReference type="PANTHER" id="PTHR13778:SF47">
    <property type="entry name" value="LIPOPOLYSACCHARIDE 1,3-GALACTOSYLTRANSFERASE"/>
    <property type="match status" value="1"/>
</dbReference>
<dbReference type="Pfam" id="PF13578">
    <property type="entry name" value="Methyltransf_24"/>
    <property type="match status" value="1"/>
</dbReference>
<dbReference type="OrthoDB" id="2014201at2759"/>
<evidence type="ECO:0000313" key="5">
    <source>
        <dbReference type="EMBL" id="EPQ59720.1"/>
    </source>
</evidence>
<keyword evidence="3 5" id="KW-0808">Transferase</keyword>
<dbReference type="Gene3D" id="3.90.550.10">
    <property type="entry name" value="Spore Coat Polysaccharide Biosynthesis Protein SpsA, Chain A"/>
    <property type="match status" value="1"/>
</dbReference>
<evidence type="ECO:0000256" key="3">
    <source>
        <dbReference type="ARBA" id="ARBA00022679"/>
    </source>
</evidence>
<reference evidence="5 6" key="1">
    <citation type="journal article" date="2012" name="Science">
        <title>The Paleozoic origin of enzymatic lignin decomposition reconstructed from 31 fungal genomes.</title>
        <authorList>
            <person name="Floudas D."/>
            <person name="Binder M."/>
            <person name="Riley R."/>
            <person name="Barry K."/>
            <person name="Blanchette R.A."/>
            <person name="Henrissat B."/>
            <person name="Martinez A.T."/>
            <person name="Otillar R."/>
            <person name="Spatafora J.W."/>
            <person name="Yadav J.S."/>
            <person name="Aerts A."/>
            <person name="Benoit I."/>
            <person name="Boyd A."/>
            <person name="Carlson A."/>
            <person name="Copeland A."/>
            <person name="Coutinho P.M."/>
            <person name="de Vries R.P."/>
            <person name="Ferreira P."/>
            <person name="Findley K."/>
            <person name="Foster B."/>
            <person name="Gaskell J."/>
            <person name="Glotzer D."/>
            <person name="Gorecki P."/>
            <person name="Heitman J."/>
            <person name="Hesse C."/>
            <person name="Hori C."/>
            <person name="Igarashi K."/>
            <person name="Jurgens J.A."/>
            <person name="Kallen N."/>
            <person name="Kersten P."/>
            <person name="Kohler A."/>
            <person name="Kuees U."/>
            <person name="Kumar T.K.A."/>
            <person name="Kuo A."/>
            <person name="LaButti K."/>
            <person name="Larrondo L.F."/>
            <person name="Lindquist E."/>
            <person name="Ling A."/>
            <person name="Lombard V."/>
            <person name="Lucas S."/>
            <person name="Lundell T."/>
            <person name="Martin R."/>
            <person name="McLaughlin D.J."/>
            <person name="Morgenstern I."/>
            <person name="Morin E."/>
            <person name="Murat C."/>
            <person name="Nagy L.G."/>
            <person name="Nolan M."/>
            <person name="Ohm R.A."/>
            <person name="Patyshakuliyeva A."/>
            <person name="Rokas A."/>
            <person name="Ruiz-Duenas F.J."/>
            <person name="Sabat G."/>
            <person name="Salamov A."/>
            <person name="Samejima M."/>
            <person name="Schmutz J."/>
            <person name="Slot J.C."/>
            <person name="St John F."/>
            <person name="Stenlid J."/>
            <person name="Sun H."/>
            <person name="Sun S."/>
            <person name="Syed K."/>
            <person name="Tsang A."/>
            <person name="Wiebenga A."/>
            <person name="Young D."/>
            <person name="Pisabarro A."/>
            <person name="Eastwood D.C."/>
            <person name="Martin F."/>
            <person name="Cullen D."/>
            <person name="Grigoriev I.V."/>
            <person name="Hibbett D.S."/>
        </authorList>
    </citation>
    <scope>NUCLEOTIDE SEQUENCE [LARGE SCALE GENOMIC DNA]</scope>
    <source>
        <strain evidence="5 6">ATCC 11539</strain>
    </source>
</reference>
<dbReference type="GO" id="GO:0016757">
    <property type="term" value="F:glycosyltransferase activity"/>
    <property type="evidence" value="ECO:0007669"/>
    <property type="project" value="UniProtKB-KW"/>
</dbReference>
<dbReference type="eggNOG" id="KOG1950">
    <property type="taxonomic scope" value="Eukaryota"/>
</dbReference>
<evidence type="ECO:0000256" key="1">
    <source>
        <dbReference type="ARBA" id="ARBA00006351"/>
    </source>
</evidence>
<dbReference type="PANTHER" id="PTHR13778">
    <property type="entry name" value="GLYCOSYLTRANSFERASE 8 DOMAIN-CONTAINING PROTEIN"/>
    <property type="match status" value="1"/>
</dbReference>
<dbReference type="RefSeq" id="XP_007862631.1">
    <property type="nucleotide sequence ID" value="XM_007864440.1"/>
</dbReference>
<evidence type="ECO:0000313" key="6">
    <source>
        <dbReference type="Proteomes" id="UP000030669"/>
    </source>
</evidence>
<dbReference type="CDD" id="cd04194">
    <property type="entry name" value="GT8_A4GalT_like"/>
    <property type="match status" value="1"/>
</dbReference>
<keyword evidence="6" id="KW-1185">Reference proteome</keyword>
<dbReference type="InterPro" id="IPR029063">
    <property type="entry name" value="SAM-dependent_MTases_sf"/>
</dbReference>
<dbReference type="SUPFAM" id="SSF53335">
    <property type="entry name" value="S-adenosyl-L-methionine-dependent methyltransferases"/>
    <property type="match status" value="1"/>
</dbReference>
<dbReference type="InterPro" id="IPR050748">
    <property type="entry name" value="Glycosyltrans_8_dom-fam"/>
</dbReference>
<organism evidence="5 6">
    <name type="scientific">Gloeophyllum trabeum (strain ATCC 11539 / FP-39264 / Madison 617)</name>
    <name type="common">Brown rot fungus</name>
    <dbReference type="NCBI Taxonomy" id="670483"/>
    <lineage>
        <taxon>Eukaryota</taxon>
        <taxon>Fungi</taxon>
        <taxon>Dikarya</taxon>
        <taxon>Basidiomycota</taxon>
        <taxon>Agaricomycotina</taxon>
        <taxon>Agaricomycetes</taxon>
        <taxon>Gloeophyllales</taxon>
        <taxon>Gloeophyllaceae</taxon>
        <taxon>Gloeophyllum</taxon>
    </lineage>
</organism>
<dbReference type="HOGENOM" id="CLU_038385_0_0_1"/>
<dbReference type="GO" id="GO:0046872">
    <property type="term" value="F:metal ion binding"/>
    <property type="evidence" value="ECO:0007669"/>
    <property type="project" value="UniProtKB-KW"/>
</dbReference>
<sequence>MGDDYIFTQSQDWFSFNIDIWKALFPLVKPSPRILEIGSWEGRSAVFLLNELCADGGEVVCIDHFDLMATEAGKARYRKLVHNLTLTGKKFQIIDEFSVPGLMRVLDEHIRSKSTGFDWVYVDGSHEADDTLLDGELAWRLANDGAIFIFDDYQWDVELVGSIHHPKRGIDAFLALHDGEYQRLSSPSQYQMILQKKVDMRIGFLLKDPSVNVDDRALGYGMNVALTIDECYAMPAAVAVKGLVNHSNGKLTIYIVDCGLSVKSRNRIASAAKATAEASVVFVELPKDNFSTKRGAVWAKLDMLRVLPVERVLYLDADTLVRKTLVELWRTDLEGRSLAAVPDIGLPMGHPGVERRPYFNAGVMLVDLSKVRIRITELCALADEMRHARFKDQDVLNMHLGGDWKKLSLTWNAQGLGTYADLPSNDRDAIALDELRDPAIVHFTGPLHPDLPTVLNPWVQPYTAKPWGYAGSPGHPFEAEWWETLDETAWKGYRQSSEYKAMVASEKSKAIAAAVLALEDRFTGQ</sequence>
<dbReference type="EMBL" id="KB469297">
    <property type="protein sequence ID" value="EPQ59720.1"/>
    <property type="molecule type" value="Genomic_DNA"/>
</dbReference>
<dbReference type="Gene3D" id="3.40.50.150">
    <property type="entry name" value="Vaccinia Virus protein VP39"/>
    <property type="match status" value="1"/>
</dbReference>
<dbReference type="STRING" id="670483.S7RXR0"/>
<keyword evidence="2" id="KW-0328">Glycosyltransferase</keyword>
<evidence type="ECO:0000256" key="2">
    <source>
        <dbReference type="ARBA" id="ARBA00022676"/>
    </source>
</evidence>
<keyword evidence="4" id="KW-0479">Metal-binding</keyword>
<dbReference type="OMA" id="TQDWFSF"/>
<dbReference type="Proteomes" id="UP000030669">
    <property type="component" value="Unassembled WGS sequence"/>
</dbReference>
<dbReference type="SUPFAM" id="SSF53448">
    <property type="entry name" value="Nucleotide-diphospho-sugar transferases"/>
    <property type="match status" value="1"/>
</dbReference>
<dbReference type="InterPro" id="IPR029044">
    <property type="entry name" value="Nucleotide-diphossugar_trans"/>
</dbReference>